<reference evidence="4" key="1">
    <citation type="journal article" date="2019" name="Int. J. Syst. Evol. Microbiol.">
        <title>The Global Catalogue of Microorganisms (GCM) 10K type strain sequencing project: providing services to taxonomists for standard genome sequencing and annotation.</title>
        <authorList>
            <consortium name="The Broad Institute Genomics Platform"/>
            <consortium name="The Broad Institute Genome Sequencing Center for Infectious Disease"/>
            <person name="Wu L."/>
            <person name="Ma J."/>
        </authorList>
    </citation>
    <scope>NUCLEOTIDE SEQUENCE [LARGE SCALE GENOMIC DNA]</scope>
    <source>
        <strain evidence="4">CCM 8896</strain>
    </source>
</reference>
<dbReference type="CDD" id="cd00293">
    <property type="entry name" value="USP-like"/>
    <property type="match status" value="1"/>
</dbReference>
<comment type="similarity">
    <text evidence="1">Belongs to the universal stress protein A family.</text>
</comment>
<name>A0ABW4J7Z2_9LACO</name>
<evidence type="ECO:0000256" key="1">
    <source>
        <dbReference type="ARBA" id="ARBA00008791"/>
    </source>
</evidence>
<evidence type="ECO:0000313" key="3">
    <source>
        <dbReference type="EMBL" id="MFD1671062.1"/>
    </source>
</evidence>
<accession>A0ABW4J7Z2</accession>
<sequence length="150" mass="16664">MRDLNPSNVKTFNKILVGVDDSEDAQLAFRYALNRAKVDKAHLVICSILEPDEINVYQALDKDFVHGQRAELEAHLKGYQKLAQQFGIEDVQIVVAEGDAGETIVKKVIPKVEPDVLVIGAESKKGLKRHFGSQAAYMAKYAPISVFVIR</sequence>
<feature type="domain" description="UspA" evidence="2">
    <location>
        <begin position="12"/>
        <end position="150"/>
    </location>
</feature>
<proteinExistence type="inferred from homology"/>
<organism evidence="3 4">
    <name type="scientific">Agrilactobacillus yilanensis</name>
    <dbReference type="NCBI Taxonomy" id="2485997"/>
    <lineage>
        <taxon>Bacteria</taxon>
        <taxon>Bacillati</taxon>
        <taxon>Bacillota</taxon>
        <taxon>Bacilli</taxon>
        <taxon>Lactobacillales</taxon>
        <taxon>Lactobacillaceae</taxon>
        <taxon>Agrilactobacillus</taxon>
    </lineage>
</organism>
<keyword evidence="4" id="KW-1185">Reference proteome</keyword>
<dbReference type="InterPro" id="IPR014729">
    <property type="entry name" value="Rossmann-like_a/b/a_fold"/>
</dbReference>
<dbReference type="Gene3D" id="3.40.50.620">
    <property type="entry name" value="HUPs"/>
    <property type="match status" value="1"/>
</dbReference>
<evidence type="ECO:0000313" key="4">
    <source>
        <dbReference type="Proteomes" id="UP001597267"/>
    </source>
</evidence>
<dbReference type="RefSeq" id="WP_125714982.1">
    <property type="nucleotide sequence ID" value="NZ_JBHTOP010000004.1"/>
</dbReference>
<dbReference type="Pfam" id="PF00582">
    <property type="entry name" value="Usp"/>
    <property type="match status" value="1"/>
</dbReference>
<dbReference type="PANTHER" id="PTHR46268">
    <property type="entry name" value="STRESS RESPONSE PROTEIN NHAX"/>
    <property type="match status" value="1"/>
</dbReference>
<dbReference type="EMBL" id="JBHTOP010000004">
    <property type="protein sequence ID" value="MFD1671062.1"/>
    <property type="molecule type" value="Genomic_DNA"/>
</dbReference>
<dbReference type="SUPFAM" id="SSF52402">
    <property type="entry name" value="Adenine nucleotide alpha hydrolases-like"/>
    <property type="match status" value="1"/>
</dbReference>
<gene>
    <name evidence="3" type="ORF">ACFQ5M_03005</name>
</gene>
<evidence type="ECO:0000259" key="2">
    <source>
        <dbReference type="Pfam" id="PF00582"/>
    </source>
</evidence>
<comment type="caution">
    <text evidence="3">The sequence shown here is derived from an EMBL/GenBank/DDBJ whole genome shotgun (WGS) entry which is preliminary data.</text>
</comment>
<dbReference type="InterPro" id="IPR006015">
    <property type="entry name" value="Universal_stress_UspA"/>
</dbReference>
<dbReference type="Proteomes" id="UP001597267">
    <property type="component" value="Unassembled WGS sequence"/>
</dbReference>
<dbReference type="PANTHER" id="PTHR46268:SF6">
    <property type="entry name" value="UNIVERSAL STRESS PROTEIN UP12"/>
    <property type="match status" value="1"/>
</dbReference>
<protein>
    <submittedName>
        <fullName evidence="3">Universal stress protein</fullName>
    </submittedName>
</protein>
<dbReference type="InterPro" id="IPR006016">
    <property type="entry name" value="UspA"/>
</dbReference>
<dbReference type="PRINTS" id="PR01438">
    <property type="entry name" value="UNVRSLSTRESS"/>
</dbReference>